<sequence length="198" mass="23520">MEYIELHDKNKDTFSHRTYELLLRICTEFENNCSGILKDNGYSIEAKWNIKDYFKISSASKLHEYEVSINTWFPKPKEFRPFKDWGSNSFAPLNWYQAYNNVKHNRSDMFHFASIENIISALGGLFVILNSQFSTYVFNQYQMNIGFLREDDGYMSTGESLFSIKYPTSWSKTDNVTIDEKHFYKEVKPFQKYIFKNS</sequence>
<reference evidence="1 2" key="1">
    <citation type="submission" date="2019-05" db="EMBL/GenBank/DDBJ databases">
        <title>Algicella ahnfeltiae gen. nov., sp. nov., a novel marine bacterium of the family Flavobacteriaceae isolated from a red alga.</title>
        <authorList>
            <person name="Nedashkovskaya O.I."/>
            <person name="Kukhlevskiy A.D."/>
            <person name="Kim S.-G."/>
            <person name="Zhukova N.V."/>
            <person name="Mikhailov V.V."/>
        </authorList>
    </citation>
    <scope>NUCLEOTIDE SEQUENCE [LARGE SCALE GENOMIC DNA]</scope>
    <source>
        <strain evidence="1 2">10Alg115</strain>
    </source>
</reference>
<gene>
    <name evidence="1" type="ORF">FF125_02335</name>
</gene>
<evidence type="ECO:0000313" key="1">
    <source>
        <dbReference type="EMBL" id="QCX37331.1"/>
    </source>
</evidence>
<keyword evidence="2" id="KW-1185">Reference proteome</keyword>
<protein>
    <submittedName>
        <fullName evidence="1">Uncharacterized protein</fullName>
    </submittedName>
</protein>
<organism evidence="1 2">
    <name type="scientific">Aureibaculum algae</name>
    <dbReference type="NCBI Taxonomy" id="2584122"/>
    <lineage>
        <taxon>Bacteria</taxon>
        <taxon>Pseudomonadati</taxon>
        <taxon>Bacteroidota</taxon>
        <taxon>Flavobacteriia</taxon>
        <taxon>Flavobacteriales</taxon>
        <taxon>Flavobacteriaceae</taxon>
        <taxon>Aureibaculum</taxon>
    </lineage>
</organism>
<dbReference type="OrthoDB" id="7210418at2"/>
<dbReference type="RefSeq" id="WP_138948273.1">
    <property type="nucleotide sequence ID" value="NZ_CP040749.1"/>
</dbReference>
<dbReference type="Proteomes" id="UP000306229">
    <property type="component" value="Chromosome"/>
</dbReference>
<accession>A0A5B7TPI7</accession>
<proteinExistence type="predicted"/>
<evidence type="ECO:0000313" key="2">
    <source>
        <dbReference type="Proteomes" id="UP000306229"/>
    </source>
</evidence>
<dbReference type="AlphaFoldDB" id="A0A5B7TPI7"/>
<dbReference type="EMBL" id="CP040749">
    <property type="protein sequence ID" value="QCX37331.1"/>
    <property type="molecule type" value="Genomic_DNA"/>
</dbReference>
<dbReference type="KEGG" id="fbe:FF125_02335"/>
<name>A0A5B7TPI7_9FLAO</name>